<dbReference type="Proteomes" id="UP000001544">
    <property type="component" value="Plasmid pBpOF4-01"/>
</dbReference>
<feature type="compositionally biased region" description="Low complexity" evidence="1">
    <location>
        <begin position="649"/>
        <end position="665"/>
    </location>
</feature>
<feature type="region of interest" description="Disordered" evidence="1">
    <location>
        <begin position="819"/>
        <end position="842"/>
    </location>
</feature>
<keyword evidence="2" id="KW-0812">Transmembrane</keyword>
<reference evidence="4 5" key="1">
    <citation type="journal article" date="2011" name="Environ. Microbiol.">
        <title>Genome of alkaliphilic Bacillus pseudofirmus OF4 reveals adaptations that support the ability to grow in an external pH range from 7.5 to 11.4.</title>
        <authorList>
            <person name="Janto B."/>
            <person name="Ahmed A."/>
            <person name="Ito M."/>
            <person name="Liu J."/>
            <person name="Hicks D.B."/>
            <person name="Pagni S."/>
            <person name="Fackelmayer O.J."/>
            <person name="Smith T.A."/>
            <person name="Earl J."/>
            <person name="Elbourne L.D."/>
            <person name="Hassan K."/>
            <person name="Paulsen I.T."/>
            <person name="Kolsto A.B."/>
            <person name="Tourasse N.J."/>
            <person name="Ehrlich G.D."/>
            <person name="Boissy R."/>
            <person name="Ivey D.M."/>
            <person name="Li G."/>
            <person name="Xue Y."/>
            <person name="Ma Y."/>
            <person name="Hu F.Z."/>
            <person name="Krulwich T.A."/>
        </authorList>
    </citation>
    <scope>NUCLEOTIDE SEQUENCE [LARGE SCALE GENOMIC DNA]</scope>
    <source>
        <strain evidence="5">ATCC BAA-2126 / JCM 17055 / OF4</strain>
    </source>
</reference>
<keyword evidence="5" id="KW-1185">Reference proteome</keyword>
<dbReference type="RefSeq" id="WP_012961031.1">
    <property type="nucleotide sequence ID" value="NC_013792.1"/>
</dbReference>
<feature type="compositionally biased region" description="Polar residues" evidence="1">
    <location>
        <begin position="819"/>
        <end position="829"/>
    </location>
</feature>
<feature type="compositionally biased region" description="Low complexity" evidence="1">
    <location>
        <begin position="833"/>
        <end position="842"/>
    </location>
</feature>
<gene>
    <name evidence="4" type="ordered locus">BpOF4_20609</name>
</gene>
<feature type="transmembrane region" description="Helical" evidence="2">
    <location>
        <begin position="242"/>
        <end position="268"/>
    </location>
</feature>
<dbReference type="EMBL" id="CP001879">
    <property type="protein sequence ID" value="ADC52117.1"/>
    <property type="molecule type" value="Genomic_DNA"/>
</dbReference>
<evidence type="ECO:0000256" key="1">
    <source>
        <dbReference type="SAM" id="MobiDB-lite"/>
    </source>
</evidence>
<proteinExistence type="predicted"/>
<feature type="region of interest" description="Disordered" evidence="1">
    <location>
        <begin position="908"/>
        <end position="931"/>
    </location>
</feature>
<evidence type="ECO:0000313" key="4">
    <source>
        <dbReference type="EMBL" id="ADC52117.1"/>
    </source>
</evidence>
<protein>
    <submittedName>
        <fullName evidence="4">Membrane protein, putative</fullName>
    </submittedName>
</protein>
<organism evidence="4 5">
    <name type="scientific">Alkalihalophilus pseudofirmus (strain ATCC BAA-2126 / JCM 17055 / OF4)</name>
    <name type="common">Bacillus pseudofirmus</name>
    <dbReference type="NCBI Taxonomy" id="398511"/>
    <lineage>
        <taxon>Bacteria</taxon>
        <taxon>Bacillati</taxon>
        <taxon>Bacillota</taxon>
        <taxon>Bacilli</taxon>
        <taxon>Bacillales</taxon>
        <taxon>Bacillaceae</taxon>
        <taxon>Alkalihalophilus</taxon>
    </lineage>
</organism>
<feature type="transmembrane region" description="Helical" evidence="2">
    <location>
        <begin position="309"/>
        <end position="329"/>
    </location>
</feature>
<feature type="transmembrane region" description="Helical" evidence="2">
    <location>
        <begin position="280"/>
        <end position="303"/>
    </location>
</feature>
<keyword evidence="3" id="KW-0732">Signal</keyword>
<dbReference type="AlphaFoldDB" id="D3G191"/>
<feature type="compositionally biased region" description="Polar residues" evidence="1">
    <location>
        <begin position="749"/>
        <end position="772"/>
    </location>
</feature>
<evidence type="ECO:0000256" key="3">
    <source>
        <dbReference type="SAM" id="SignalP"/>
    </source>
</evidence>
<evidence type="ECO:0000256" key="2">
    <source>
        <dbReference type="SAM" id="Phobius"/>
    </source>
</evidence>
<name>D3G191_ALKPO</name>
<dbReference type="eggNOG" id="ENOG5033MZ4">
    <property type="taxonomic scope" value="Bacteria"/>
</dbReference>
<evidence type="ECO:0000313" key="5">
    <source>
        <dbReference type="Proteomes" id="UP000001544"/>
    </source>
</evidence>
<feature type="transmembrane region" description="Helical" evidence="2">
    <location>
        <begin position="118"/>
        <end position="139"/>
    </location>
</feature>
<feature type="signal peptide" evidence="3">
    <location>
        <begin position="1"/>
        <end position="24"/>
    </location>
</feature>
<dbReference type="HOGENOM" id="CLU_311648_0_0_9"/>
<keyword evidence="4" id="KW-0614">Plasmid</keyword>
<feature type="transmembrane region" description="Helical" evidence="2">
    <location>
        <begin position="160"/>
        <end position="181"/>
    </location>
</feature>
<accession>D3G191</accession>
<feature type="region of interest" description="Disordered" evidence="1">
    <location>
        <begin position="643"/>
        <end position="665"/>
    </location>
</feature>
<feature type="region of interest" description="Disordered" evidence="1">
    <location>
        <begin position="736"/>
        <end position="772"/>
    </location>
</feature>
<geneLocation type="plasmid" evidence="4 5">
    <name>pBpOF4-01</name>
</geneLocation>
<sequence length="931" mass="97421">MKRYTSFFIVLLLLLAIFPSSVLAESETNLNCNGQVIDAATLEVVGEIYDEENIVNRQWIGFANDLMSYWPINSIPTLVFGSLEGGNNPYCTWLDKDAVMAEDGVFSVEHRDKIINPIIGIFSGTFYLFILIAMLISALKLGMNAYSPQSRVDFWEDVKMWFAAALFMVILVPFTNILFGLNTGFAQSVANQAKNIFDVDVRSISSISGIDYSIKDTVSAKNSIGFIVTLLVEWGLSAYLNIIYITRLVILTILLPLGALAAVSLLYAKTRGFFGLWLKELCGAIFLPAIHAIIVFGMVGFNVQGAGTFFKVAILLMFIPITGLLTRLLQIGDSSTRLGQTMTMMGLGSVAGAMMVMRQAGSVVKGGALTQNNLGGTTNLGGDPGDGGGPTGPGGGLDSSTTSITSMSSGVNSASWQKVKQYGAGAGGVMGALAGAPLGPLGAGVGAMVGSKAIPGAMQAGRNVTSSVRNVGKTLGDALSYQGVGGKGIKGLMQDAAARRSFFGNMGESVGSTLGAGAASVGRKAGQGLSGISRGTLMQTGAESGGFGIRNAEGKVVAPTLENLAKQHSGQHVQWRQTHEGSAFFLMDKAGQVERQLSPMGAADTSLRPGEVRAMDYKFNNGSPLQQQENGSFRYQKPMSTPITQNPMSSHSSSITQSPITPNTTGALPTVSTGIKGMVNKQVPINSGSIPQRYSGSPSIGVTSETSGTYNPIPSSTGPVISGKNETIGERVMLGGSSTDQRIKPGMANHTSTSSVQTQPSGQSVTLGQSSTPRVKEAQVAYQTPAAAKVEQSVTMGNQANVNQVVATNIQRANIVNASKPSVPDSTSPPKEAGAGLAGLSGSTENLLRTSNAYVLDANGNKFQDTRMDGSKVNPDAYFSHVVSGADMRGTSDRVADVVGKKNLKSTEKVSAAGWSSAVSESKTSRKRGVL</sequence>
<keyword evidence="2" id="KW-0472">Membrane</keyword>
<keyword evidence="2" id="KW-1133">Transmembrane helix</keyword>
<dbReference type="KEGG" id="bpf:BpOF4_20609"/>
<feature type="chain" id="PRO_5003043776" evidence="3">
    <location>
        <begin position="25"/>
        <end position="931"/>
    </location>
</feature>
<feature type="region of interest" description="Disordered" evidence="1">
    <location>
        <begin position="375"/>
        <end position="403"/>
    </location>
</feature>
<feature type="compositionally biased region" description="Gly residues" evidence="1">
    <location>
        <begin position="378"/>
        <end position="397"/>
    </location>
</feature>